<dbReference type="KEGG" id="ppx:T1E_2887"/>
<dbReference type="RefSeq" id="WP_014860552.1">
    <property type="nucleotide sequence ID" value="NC_018220.1"/>
</dbReference>
<dbReference type="AlphaFoldDB" id="I7C6H6"/>
<gene>
    <name evidence="1" type="ordered locus">T1E_2887</name>
</gene>
<proteinExistence type="predicted"/>
<protein>
    <submittedName>
        <fullName evidence="1">Uncharacterized protein</fullName>
    </submittedName>
</protein>
<evidence type="ECO:0000313" key="2">
    <source>
        <dbReference type="Proteomes" id="UP000006503"/>
    </source>
</evidence>
<sequence length="377" mass="44338">MDKSQINLNHFEFNVTKHKHSFYTTVIFVKSKPEYIQFYDNIILNYSFQSESGINQLDKNRNAIIDKLTHVQKRALVTTVHKRLCRAIREKHENSRNLGNSQNHTIPSDYRKNEGEWDWMKDLIVSNSKQTKKPQAIEVAQEDFDFSELDIQHDSEDIPILSGFVCNKNADDFNFDELDEDASCTYSCPQCKSGLLRVKKKNENRFEWVCAGKHQCNSIYEDFRGRPTGEPLNVPAKNSTDENISVPTDDFDFDDDVLSKDFNCDESLDSPERLNDEFNFDEFEDDPEIDTNEHSIEKVFPANFDFDHHSELLITKMIELEKEIYETFKESQRVLEQKNKFQSQFDDLVKKGDMLFDKRNELQDYIEHVIKTQFNTK</sequence>
<dbReference type="PATRIC" id="fig|1196325.3.peg.2872"/>
<name>I7C6H6_PSEPT</name>
<dbReference type="HOGENOM" id="CLU_733339_0_0_6"/>
<reference evidence="2" key="1">
    <citation type="journal article" date="2013" name="Microb. Biotechnol.">
        <title>Metabolic potential of the organic-solvent tolerant Pseudomonas putida DOT-T1E deduced from its annotated genome.</title>
        <authorList>
            <person name="Udaondo Z."/>
            <person name="Molina L."/>
            <person name="Daniels C."/>
            <person name="Gomez M.J."/>
            <person name="Molina-Henares M.A."/>
            <person name="Matilla M.A."/>
            <person name="Roca A."/>
            <person name="Fernandez M."/>
            <person name="Duque E."/>
            <person name="Segura A."/>
            <person name="Ramos J.L."/>
        </authorList>
    </citation>
    <scope>NUCLEOTIDE SEQUENCE [LARGE SCALE GENOMIC DNA]</scope>
    <source>
        <strain evidence="2">DOT-T1E</strain>
    </source>
</reference>
<dbReference type="EMBL" id="CP003734">
    <property type="protein sequence ID" value="AFO48726.1"/>
    <property type="molecule type" value="Genomic_DNA"/>
</dbReference>
<organism evidence="1 2">
    <name type="scientific">Pseudomonas putida (strain DOT-T1E)</name>
    <dbReference type="NCBI Taxonomy" id="1196325"/>
    <lineage>
        <taxon>Bacteria</taxon>
        <taxon>Pseudomonadati</taxon>
        <taxon>Pseudomonadota</taxon>
        <taxon>Gammaproteobacteria</taxon>
        <taxon>Pseudomonadales</taxon>
        <taxon>Pseudomonadaceae</taxon>
        <taxon>Pseudomonas</taxon>
    </lineage>
</organism>
<evidence type="ECO:0000313" key="1">
    <source>
        <dbReference type="EMBL" id="AFO48726.1"/>
    </source>
</evidence>
<accession>I7C6H6</accession>
<dbReference type="Proteomes" id="UP000006503">
    <property type="component" value="Chromosome"/>
</dbReference>